<evidence type="ECO:0000313" key="1">
    <source>
        <dbReference type="EMBL" id="CCO13854.1"/>
    </source>
</evidence>
<proteinExistence type="predicted"/>
<sequence length="68" mass="8081">MCLVQEQMRMLPTFVVLSIRKWLSYTQNLVNPFHQQNQMLLAKLLLQQLYLLQSRLPLLQALQQTIVL</sequence>
<name>L0R5H8_HUMAN</name>
<accession>L0R5H8</accession>
<dbReference type="AlphaFoldDB" id="L0R5H8"/>
<dbReference type="OrthoDB" id="8898434at2759"/>
<gene>
    <name evidence="1" type="primary">ZFR</name>
</gene>
<protein>
    <submittedName>
        <fullName evidence="1">Alternative protein ZFR</fullName>
    </submittedName>
</protein>
<dbReference type="EMBL" id="HF548143">
    <property type="protein sequence ID" value="CCO13854.1"/>
    <property type="molecule type" value="Genomic_DNA"/>
</dbReference>
<dbReference type="ChiTaRS" id="ZFR">
    <property type="organism name" value="human"/>
</dbReference>
<reference evidence="1" key="1">
    <citation type="submission" date="2012-10" db="EMBL/GenBank/DDBJ databases">
        <title>Direct identification of alternative open reading frame translation products in human.</title>
        <authorList>
            <person name="Vanderperre B."/>
            <person name="Lucier J.-F."/>
            <person name="Motard J."/>
            <person name="Tremblay G."/>
            <person name="Vanderperre S."/>
            <person name="Wisztorski M."/>
            <person name="Salzet M."/>
            <person name="Boisvert F.-M."/>
            <person name="Roucou X."/>
        </authorList>
    </citation>
    <scope>NUCLEOTIDE SEQUENCE</scope>
</reference>
<organism evidence="1">
    <name type="scientific">Homo sapiens</name>
    <name type="common">Human</name>
    <dbReference type="NCBI Taxonomy" id="9606"/>
    <lineage>
        <taxon>Eukaryota</taxon>
        <taxon>Metazoa</taxon>
        <taxon>Chordata</taxon>
        <taxon>Craniata</taxon>
        <taxon>Vertebrata</taxon>
        <taxon>Euteleostomi</taxon>
        <taxon>Mammalia</taxon>
        <taxon>Eutheria</taxon>
        <taxon>Euarchontoglires</taxon>
        <taxon>Primates</taxon>
        <taxon>Haplorrhini</taxon>
        <taxon>Catarrhini</taxon>
        <taxon>Hominidae</taxon>
        <taxon>Homo</taxon>
    </lineage>
</organism>